<organism evidence="1 2">
    <name type="scientific">Kibdelosporangium persicum</name>
    <dbReference type="NCBI Taxonomy" id="2698649"/>
    <lineage>
        <taxon>Bacteria</taxon>
        <taxon>Bacillati</taxon>
        <taxon>Actinomycetota</taxon>
        <taxon>Actinomycetes</taxon>
        <taxon>Pseudonocardiales</taxon>
        <taxon>Pseudonocardiaceae</taxon>
        <taxon>Kibdelosporangium</taxon>
    </lineage>
</organism>
<dbReference type="EMBL" id="JAAATY010000002">
    <property type="protein sequence ID" value="NRN63730.1"/>
    <property type="molecule type" value="Genomic_DNA"/>
</dbReference>
<protein>
    <recommendedName>
        <fullName evidence="3">Immunity protein 35</fullName>
    </recommendedName>
</protein>
<keyword evidence="2" id="KW-1185">Reference proteome</keyword>
<comment type="caution">
    <text evidence="1">The sequence shown here is derived from an EMBL/GenBank/DDBJ whole genome shotgun (WGS) entry which is preliminary data.</text>
</comment>
<dbReference type="Proteomes" id="UP000763557">
    <property type="component" value="Unassembled WGS sequence"/>
</dbReference>
<name>A0ABX2EXG2_9PSEU</name>
<sequence length="81" mass="8809">MSDIRAIVAAQAPRLFATVVTNQSGDTTVVGWGMEFPDSAYMITANGRNQYFLAEAENALMYVRSDPDAAPDLVWVDPAAR</sequence>
<evidence type="ECO:0000313" key="2">
    <source>
        <dbReference type="Proteomes" id="UP000763557"/>
    </source>
</evidence>
<proteinExistence type="predicted"/>
<gene>
    <name evidence="1" type="ORF">GC106_9310</name>
</gene>
<reference evidence="1 2" key="1">
    <citation type="submission" date="2020-01" db="EMBL/GenBank/DDBJ databases">
        <title>Kibdelosporangium persica a novel Actinomycetes from a hot desert in Iran.</title>
        <authorList>
            <person name="Safaei N."/>
            <person name="Zaburannyi N."/>
            <person name="Mueller R."/>
            <person name="Wink J."/>
        </authorList>
    </citation>
    <scope>NUCLEOTIDE SEQUENCE [LARGE SCALE GENOMIC DNA]</scope>
    <source>
        <strain evidence="1 2">4NS15</strain>
    </source>
</reference>
<evidence type="ECO:0000313" key="1">
    <source>
        <dbReference type="EMBL" id="NRN63730.1"/>
    </source>
</evidence>
<dbReference type="RefSeq" id="WP_173124854.1">
    <property type="nucleotide sequence ID" value="NZ_CBCSGW010000006.1"/>
</dbReference>
<accession>A0ABX2EXG2</accession>
<evidence type="ECO:0008006" key="3">
    <source>
        <dbReference type="Google" id="ProtNLM"/>
    </source>
</evidence>